<protein>
    <submittedName>
        <fullName evidence="2">Uncharacterized protein</fullName>
    </submittedName>
</protein>
<evidence type="ECO:0000313" key="2">
    <source>
        <dbReference type="EMBL" id="KAK5811983.1"/>
    </source>
</evidence>
<reference evidence="2 3" key="1">
    <citation type="submission" date="2023-03" db="EMBL/GenBank/DDBJ databases">
        <title>WGS of Gossypium arboreum.</title>
        <authorList>
            <person name="Yu D."/>
        </authorList>
    </citation>
    <scope>NUCLEOTIDE SEQUENCE [LARGE SCALE GENOMIC DNA]</scope>
    <source>
        <tissue evidence="2">Leaf</tissue>
    </source>
</reference>
<feature type="compositionally biased region" description="Basic and acidic residues" evidence="1">
    <location>
        <begin position="97"/>
        <end position="112"/>
    </location>
</feature>
<organism evidence="2 3">
    <name type="scientific">Gossypium arboreum</name>
    <name type="common">Tree cotton</name>
    <name type="synonym">Gossypium nanking</name>
    <dbReference type="NCBI Taxonomy" id="29729"/>
    <lineage>
        <taxon>Eukaryota</taxon>
        <taxon>Viridiplantae</taxon>
        <taxon>Streptophyta</taxon>
        <taxon>Embryophyta</taxon>
        <taxon>Tracheophyta</taxon>
        <taxon>Spermatophyta</taxon>
        <taxon>Magnoliopsida</taxon>
        <taxon>eudicotyledons</taxon>
        <taxon>Gunneridae</taxon>
        <taxon>Pentapetalae</taxon>
        <taxon>rosids</taxon>
        <taxon>malvids</taxon>
        <taxon>Malvales</taxon>
        <taxon>Malvaceae</taxon>
        <taxon>Malvoideae</taxon>
        <taxon>Gossypium</taxon>
    </lineage>
</organism>
<evidence type="ECO:0000256" key="1">
    <source>
        <dbReference type="SAM" id="MobiDB-lite"/>
    </source>
</evidence>
<accession>A0ABR0P0E8</accession>
<feature type="region of interest" description="Disordered" evidence="1">
    <location>
        <begin position="35"/>
        <end position="112"/>
    </location>
</feature>
<proteinExistence type="predicted"/>
<feature type="compositionally biased region" description="Polar residues" evidence="1">
    <location>
        <begin position="83"/>
        <end position="96"/>
    </location>
</feature>
<name>A0ABR0P0E8_GOSAR</name>
<comment type="caution">
    <text evidence="2">The sequence shown here is derived from an EMBL/GenBank/DDBJ whole genome shotgun (WGS) entry which is preliminary data.</text>
</comment>
<gene>
    <name evidence="2" type="ORF">PVK06_027377</name>
</gene>
<dbReference type="EMBL" id="JARKNE010000008">
    <property type="protein sequence ID" value="KAK5811983.1"/>
    <property type="molecule type" value="Genomic_DNA"/>
</dbReference>
<sequence>MEWVIRWMQEMTPMGIDYVHWYGMPILKSPPMQFYEQQEHKEGKEEEEEEGVVKEEGEESNHGYDFNNAFLPEKPSVGGIQFRNPSQSNPTQSTRRQATEEVIDHGKDPIIV</sequence>
<keyword evidence="3" id="KW-1185">Reference proteome</keyword>
<evidence type="ECO:0000313" key="3">
    <source>
        <dbReference type="Proteomes" id="UP001358586"/>
    </source>
</evidence>
<dbReference type="Proteomes" id="UP001358586">
    <property type="component" value="Chromosome 8"/>
</dbReference>
<feature type="compositionally biased region" description="Basic and acidic residues" evidence="1">
    <location>
        <begin position="51"/>
        <end position="62"/>
    </location>
</feature>